<organism evidence="2 3">
    <name type="scientific">Acrobeloides nanus</name>
    <dbReference type="NCBI Taxonomy" id="290746"/>
    <lineage>
        <taxon>Eukaryota</taxon>
        <taxon>Metazoa</taxon>
        <taxon>Ecdysozoa</taxon>
        <taxon>Nematoda</taxon>
        <taxon>Chromadorea</taxon>
        <taxon>Rhabditida</taxon>
        <taxon>Tylenchina</taxon>
        <taxon>Cephalobomorpha</taxon>
        <taxon>Cephaloboidea</taxon>
        <taxon>Cephalobidae</taxon>
        <taxon>Acrobeloides</taxon>
    </lineage>
</organism>
<evidence type="ECO:0000313" key="3">
    <source>
        <dbReference type="WBParaSite" id="ACRNAN_scaffold174.g32566.t1"/>
    </source>
</evidence>
<dbReference type="Pfam" id="PF00059">
    <property type="entry name" value="Lectin_C"/>
    <property type="match status" value="3"/>
</dbReference>
<dbReference type="Gene3D" id="3.10.100.10">
    <property type="entry name" value="Mannose-Binding Protein A, subunit A"/>
    <property type="match status" value="3"/>
</dbReference>
<dbReference type="InterPro" id="IPR001304">
    <property type="entry name" value="C-type_lectin-like"/>
</dbReference>
<feature type="domain" description="C-type lectin" evidence="1">
    <location>
        <begin position="141"/>
        <end position="244"/>
    </location>
</feature>
<dbReference type="SUPFAM" id="SSF56436">
    <property type="entry name" value="C-type lectin-like"/>
    <property type="match status" value="3"/>
</dbReference>
<dbReference type="GO" id="GO:0045087">
    <property type="term" value="P:innate immune response"/>
    <property type="evidence" value="ECO:0007669"/>
    <property type="project" value="TreeGrafter"/>
</dbReference>
<dbReference type="SMART" id="SM00034">
    <property type="entry name" value="CLECT"/>
    <property type="match status" value="1"/>
</dbReference>
<dbReference type="PANTHER" id="PTHR31024:SF12">
    <property type="entry name" value="VWFA DOMAIN-CONTAINING PROTEIN"/>
    <property type="match status" value="1"/>
</dbReference>
<keyword evidence="2" id="KW-1185">Reference proteome</keyword>
<name>A0A914D3X0_9BILA</name>
<dbReference type="CDD" id="cd00037">
    <property type="entry name" value="CLECT"/>
    <property type="match status" value="3"/>
</dbReference>
<evidence type="ECO:0000313" key="2">
    <source>
        <dbReference type="Proteomes" id="UP000887540"/>
    </source>
</evidence>
<dbReference type="PROSITE" id="PS50041">
    <property type="entry name" value="C_TYPE_LECTIN_2"/>
    <property type="match status" value="1"/>
</dbReference>
<dbReference type="Proteomes" id="UP000887540">
    <property type="component" value="Unplaced"/>
</dbReference>
<protein>
    <submittedName>
        <fullName evidence="3">C-type lectin domain-containing protein</fullName>
    </submittedName>
</protein>
<evidence type="ECO:0000259" key="1">
    <source>
        <dbReference type="PROSITE" id="PS50041"/>
    </source>
</evidence>
<dbReference type="InterPro" id="IPR016186">
    <property type="entry name" value="C-type_lectin-like/link_sf"/>
</dbReference>
<reference evidence="3" key="1">
    <citation type="submission" date="2022-11" db="UniProtKB">
        <authorList>
            <consortium name="WormBaseParasite"/>
        </authorList>
    </citation>
    <scope>IDENTIFICATION</scope>
</reference>
<dbReference type="PANTHER" id="PTHR31024">
    <property type="entry name" value="C-TYPE LECTIN"/>
    <property type="match status" value="1"/>
</dbReference>
<proteinExistence type="predicted"/>
<dbReference type="WBParaSite" id="ACRNAN_scaffold174.g32566.t1">
    <property type="protein sequence ID" value="ACRNAN_scaffold174.g32566.t1"/>
    <property type="gene ID" value="ACRNAN_scaffold174.g32566"/>
</dbReference>
<dbReference type="AlphaFoldDB" id="A0A914D3X0"/>
<sequence length="361" mass="40232">MAHGRMSRIDASLLDAIAASVDCHNMGGWLVTVFDQNDETFLYGQAGTVPYFIGLNDVARNGTWIWDQPTGQTLTFQRVLRPHNNQYLLHQLQLVQPFLFRSIVVMAHGRMSRIDASLLVKFIFRFVYSFLVPTKQDAIAASVECHNIGGWLVTVFDQKDETFLYGNADSVAFFTGLNDVARNGTWIWDQPTGQTLTLNDTKYANWASGQPNISSNLDYRCVVDQKNIGWTVASCSSEQFYACEKPAIPTGYTPTQQPISTTLASTGSTISIPVDCGNGTWANIENRCFTFVPSKRDAIAASVDCHNMDGWLVTVFDQKDEQFLYGNAETVPFFIGLNDISKNGTWIWDQPIGKTLTVNSN</sequence>
<accession>A0A914D3X0</accession>
<dbReference type="InterPro" id="IPR016187">
    <property type="entry name" value="CTDL_fold"/>
</dbReference>